<dbReference type="Gene3D" id="3.20.20.80">
    <property type="entry name" value="Glycosidases"/>
    <property type="match status" value="2"/>
</dbReference>
<dbReference type="InterPro" id="IPR017853">
    <property type="entry name" value="GH"/>
</dbReference>
<evidence type="ECO:0000313" key="1">
    <source>
        <dbReference type="EMBL" id="HJG88593.1"/>
    </source>
</evidence>
<name>A0A921MPV6_9BACT</name>
<reference evidence="1" key="2">
    <citation type="submission" date="2021-09" db="EMBL/GenBank/DDBJ databases">
        <authorList>
            <person name="Gilroy R."/>
        </authorList>
    </citation>
    <scope>NUCLEOTIDE SEQUENCE</scope>
    <source>
        <strain evidence="1">CHK121-7720</strain>
    </source>
</reference>
<dbReference type="SUPFAM" id="SSF51445">
    <property type="entry name" value="(Trans)glycosidases"/>
    <property type="match status" value="1"/>
</dbReference>
<dbReference type="AlphaFoldDB" id="A0A921MPV6"/>
<dbReference type="EMBL" id="DYUD01000012">
    <property type="protein sequence ID" value="HJG88593.1"/>
    <property type="molecule type" value="Genomic_DNA"/>
</dbReference>
<protein>
    <recommendedName>
        <fullName evidence="3">Beta-agarase</fullName>
    </recommendedName>
</protein>
<reference evidence="1" key="1">
    <citation type="journal article" date="2021" name="PeerJ">
        <title>Extensive microbial diversity within the chicken gut microbiome revealed by metagenomics and culture.</title>
        <authorList>
            <person name="Gilroy R."/>
            <person name="Ravi A."/>
            <person name="Getino M."/>
            <person name="Pursley I."/>
            <person name="Horton D.L."/>
            <person name="Alikhan N.F."/>
            <person name="Baker D."/>
            <person name="Gharbi K."/>
            <person name="Hall N."/>
            <person name="Watson M."/>
            <person name="Adriaenssens E.M."/>
            <person name="Foster-Nyarko E."/>
            <person name="Jarju S."/>
            <person name="Secka A."/>
            <person name="Antonio M."/>
            <person name="Oren A."/>
            <person name="Chaudhuri R.R."/>
            <person name="La Ragione R."/>
            <person name="Hildebrand F."/>
            <person name="Pallen M.J."/>
        </authorList>
    </citation>
    <scope>NUCLEOTIDE SEQUENCE</scope>
    <source>
        <strain evidence="1">CHK121-7720</strain>
    </source>
</reference>
<dbReference type="RefSeq" id="WP_273305636.1">
    <property type="nucleotide sequence ID" value="NZ_DYUD01000012.1"/>
</dbReference>
<organism evidence="1 2">
    <name type="scientific">Barnesiella viscericola</name>
    <dbReference type="NCBI Taxonomy" id="397865"/>
    <lineage>
        <taxon>Bacteria</taxon>
        <taxon>Pseudomonadati</taxon>
        <taxon>Bacteroidota</taxon>
        <taxon>Bacteroidia</taxon>
        <taxon>Bacteroidales</taxon>
        <taxon>Barnesiellaceae</taxon>
        <taxon>Barnesiella</taxon>
    </lineage>
</organism>
<proteinExistence type="predicted"/>
<evidence type="ECO:0000313" key="2">
    <source>
        <dbReference type="Proteomes" id="UP000757103"/>
    </source>
</evidence>
<evidence type="ECO:0008006" key="3">
    <source>
        <dbReference type="Google" id="ProtNLM"/>
    </source>
</evidence>
<sequence>MKKSIFRCGICALILALWGCQPDRTVTFDFDSNKIVSGKKIALKEIAPDLPSDWSDYDYVTIEFRSTTPQRFQLGFTTDHGYNELRLVSYVANGWNKLVIPLRFFRELPTARHDIAATSNQPRVTGWINLGGQRGPLTGVDSIGIRMRAPIGNPQIKLRSITLSKEDPGDRYLEKVPAFDRFGQWNLGDFEGKIHSEEQLRQEWTQEMKTIDEADDFNYSRYGGYKDKRVASTGFFRTQFVDGRWWLVDPDGYLFLSYGVDCVAPAGDTYTKNIDQCTNLFQKLPPRELFVEAPGVSPQTHAASFGIWNLFRRYGENYIDQACEMTLKRMDKWGLNTIANWSDPEIYGHNRKAFIIPLGEIGFENELMGLMDVYEPRFPTRIDEAVARQVADYKENPWLIGYFIGNEPAWVSKEDRLCSLILKGNDRPIKAALQSYLQQQGDTPQSRKAFIYATFEKLMATISQALKKHDPNHLNLGIRYGYIEQLDDELLRISKESFDALSFNCYALAPDPSKLDHALKISGLPMIIGEYHFGTVDRGLAQSLWQVNSQKERGEAFRYYTENAFAHPGLIGTGWFRWADQNINGRNDGENYNCGFIDVTDRPYPYMVEAAIATAHSLYDIHAGTKAPTNKAPEAVGHSPIPDLWD</sequence>
<gene>
    <name evidence="1" type="ORF">K8U91_03835</name>
</gene>
<comment type="caution">
    <text evidence="1">The sequence shown here is derived from an EMBL/GenBank/DDBJ whole genome shotgun (WGS) entry which is preliminary data.</text>
</comment>
<accession>A0A921MPV6</accession>
<dbReference type="Proteomes" id="UP000757103">
    <property type="component" value="Unassembled WGS sequence"/>
</dbReference>